<gene>
    <name evidence="2" type="ORF">GALMADRAFT_148467</name>
</gene>
<reference evidence="3" key="1">
    <citation type="journal article" date="2014" name="Proc. Natl. Acad. Sci. U.S.A.">
        <title>Extensive sampling of basidiomycete genomes demonstrates inadequacy of the white-rot/brown-rot paradigm for wood decay fungi.</title>
        <authorList>
            <person name="Riley R."/>
            <person name="Salamov A.A."/>
            <person name="Brown D.W."/>
            <person name="Nagy L.G."/>
            <person name="Floudas D."/>
            <person name="Held B.W."/>
            <person name="Levasseur A."/>
            <person name="Lombard V."/>
            <person name="Morin E."/>
            <person name="Otillar R."/>
            <person name="Lindquist E.A."/>
            <person name="Sun H."/>
            <person name="LaButti K.M."/>
            <person name="Schmutz J."/>
            <person name="Jabbour D."/>
            <person name="Luo H."/>
            <person name="Baker S.E."/>
            <person name="Pisabarro A.G."/>
            <person name="Walton J.D."/>
            <person name="Blanchette R.A."/>
            <person name="Henrissat B."/>
            <person name="Martin F."/>
            <person name="Cullen D."/>
            <person name="Hibbett D.S."/>
            <person name="Grigoriev I.V."/>
        </authorList>
    </citation>
    <scope>NUCLEOTIDE SEQUENCE [LARGE SCALE GENOMIC DNA]</scope>
    <source>
        <strain evidence="3">CBS 339.88</strain>
    </source>
</reference>
<feature type="compositionally biased region" description="Basic and acidic residues" evidence="1">
    <location>
        <begin position="153"/>
        <end position="164"/>
    </location>
</feature>
<feature type="region of interest" description="Disordered" evidence="1">
    <location>
        <begin position="109"/>
        <end position="170"/>
    </location>
</feature>
<name>A0A067S4D1_GALM3</name>
<accession>A0A067S4D1</accession>
<evidence type="ECO:0000313" key="3">
    <source>
        <dbReference type="Proteomes" id="UP000027222"/>
    </source>
</evidence>
<keyword evidence="3" id="KW-1185">Reference proteome</keyword>
<dbReference type="Proteomes" id="UP000027222">
    <property type="component" value="Unassembled WGS sequence"/>
</dbReference>
<dbReference type="HOGENOM" id="CLU_1570778_0_0_1"/>
<proteinExistence type="predicted"/>
<dbReference type="AlphaFoldDB" id="A0A067S4D1"/>
<sequence>MASTDDILGDRKTEVSPTVGLKGSLDDPFAVAIYRVPVPEEEPDKGLKRQPDSGCLVGTEHFKRRRVNEALKAEPVFYGVSNVIEAGASTFILSLPLDVIAAISGRLTNTNPRSKARNNLLIPEPDPNPSASSESFQRCPLCARPLLGGTDHQTAESRGSDGPHRYATTT</sequence>
<dbReference type="EMBL" id="KL142435">
    <property type="protein sequence ID" value="KDR65695.1"/>
    <property type="molecule type" value="Genomic_DNA"/>
</dbReference>
<protein>
    <submittedName>
        <fullName evidence="2">Uncharacterized protein</fullName>
    </submittedName>
</protein>
<evidence type="ECO:0000256" key="1">
    <source>
        <dbReference type="SAM" id="MobiDB-lite"/>
    </source>
</evidence>
<evidence type="ECO:0000313" key="2">
    <source>
        <dbReference type="EMBL" id="KDR65695.1"/>
    </source>
</evidence>
<organism evidence="2 3">
    <name type="scientific">Galerina marginata (strain CBS 339.88)</name>
    <dbReference type="NCBI Taxonomy" id="685588"/>
    <lineage>
        <taxon>Eukaryota</taxon>
        <taxon>Fungi</taxon>
        <taxon>Dikarya</taxon>
        <taxon>Basidiomycota</taxon>
        <taxon>Agaricomycotina</taxon>
        <taxon>Agaricomycetes</taxon>
        <taxon>Agaricomycetidae</taxon>
        <taxon>Agaricales</taxon>
        <taxon>Agaricineae</taxon>
        <taxon>Strophariaceae</taxon>
        <taxon>Galerina</taxon>
    </lineage>
</organism>